<protein>
    <recommendedName>
        <fullName evidence="1">Chitin-binding type-2 domain-containing protein</fullName>
    </recommendedName>
</protein>
<feature type="domain" description="Chitin-binding type-2" evidence="1">
    <location>
        <begin position="47"/>
        <end position="105"/>
    </location>
</feature>
<dbReference type="EMBL" id="CP111025">
    <property type="protein sequence ID" value="WAR27200.1"/>
    <property type="molecule type" value="Genomic_DNA"/>
</dbReference>
<gene>
    <name evidence="2" type="ORF">MAR_012904</name>
</gene>
<organism evidence="2 3">
    <name type="scientific">Mya arenaria</name>
    <name type="common">Soft-shell clam</name>
    <dbReference type="NCBI Taxonomy" id="6604"/>
    <lineage>
        <taxon>Eukaryota</taxon>
        <taxon>Metazoa</taxon>
        <taxon>Spiralia</taxon>
        <taxon>Lophotrochozoa</taxon>
        <taxon>Mollusca</taxon>
        <taxon>Bivalvia</taxon>
        <taxon>Autobranchia</taxon>
        <taxon>Heteroconchia</taxon>
        <taxon>Euheterodonta</taxon>
        <taxon>Imparidentia</taxon>
        <taxon>Neoheterodontei</taxon>
        <taxon>Myida</taxon>
        <taxon>Myoidea</taxon>
        <taxon>Myidae</taxon>
        <taxon>Mya</taxon>
    </lineage>
</organism>
<dbReference type="PROSITE" id="PS50940">
    <property type="entry name" value="CHIT_BIND_II"/>
    <property type="match status" value="2"/>
</dbReference>
<reference evidence="2" key="1">
    <citation type="submission" date="2022-11" db="EMBL/GenBank/DDBJ databases">
        <title>Centuries of genome instability and evolution in soft-shell clam transmissible cancer (bioRxiv).</title>
        <authorList>
            <person name="Hart S.F.M."/>
            <person name="Yonemitsu M.A."/>
            <person name="Giersch R.M."/>
            <person name="Beal B.F."/>
            <person name="Arriagada G."/>
            <person name="Davis B.W."/>
            <person name="Ostrander E.A."/>
            <person name="Goff S.P."/>
            <person name="Metzger M.J."/>
        </authorList>
    </citation>
    <scope>NUCLEOTIDE SEQUENCE</scope>
    <source>
        <strain evidence="2">MELC-2E11</strain>
        <tissue evidence="2">Siphon/mantle</tissue>
    </source>
</reference>
<evidence type="ECO:0000313" key="3">
    <source>
        <dbReference type="Proteomes" id="UP001164746"/>
    </source>
</evidence>
<accession>A0ABY7FYG2</accession>
<dbReference type="Pfam" id="PF01607">
    <property type="entry name" value="CBM_14"/>
    <property type="match status" value="2"/>
</dbReference>
<dbReference type="InterPro" id="IPR036508">
    <property type="entry name" value="Chitin-bd_dom_sf"/>
</dbReference>
<keyword evidence="3" id="KW-1185">Reference proteome</keyword>
<dbReference type="Gene3D" id="2.170.140.10">
    <property type="entry name" value="Chitin binding domain"/>
    <property type="match status" value="2"/>
</dbReference>
<dbReference type="InterPro" id="IPR002557">
    <property type="entry name" value="Chitin-bd_dom"/>
</dbReference>
<name>A0ABY7FYG2_MYAAR</name>
<dbReference type="SUPFAM" id="SSF57625">
    <property type="entry name" value="Invertebrate chitin-binding proteins"/>
    <property type="match status" value="2"/>
</dbReference>
<evidence type="ECO:0000313" key="2">
    <source>
        <dbReference type="EMBL" id="WAR27200.1"/>
    </source>
</evidence>
<proteinExistence type="predicted"/>
<feature type="non-terminal residue" evidence="2">
    <location>
        <position position="207"/>
    </location>
</feature>
<feature type="domain" description="Chitin-binding type-2" evidence="1">
    <location>
        <begin position="121"/>
        <end position="190"/>
    </location>
</feature>
<evidence type="ECO:0000259" key="1">
    <source>
        <dbReference type="PROSITE" id="PS50940"/>
    </source>
</evidence>
<dbReference type="SMART" id="SM00494">
    <property type="entry name" value="ChtBD2"/>
    <property type="match status" value="2"/>
</dbReference>
<sequence length="207" mass="22908">MFVHECTVFPLATPDVCFCIIETMIGYITTLYALAAATLVIAGQDEFVKCTPGEYKIIGKADCTGYYLCVFGNPMEMPPCPPGSVFSSSANVCVPKGSTFDVCKKAIDGGGGHMTALPDQGHLSPEQRWNIYSVGVFPHPTECQAYYNCSVYNIPNRYEIFEHRVECVYPQLFNTETKQCDHFENVKCGTRTEFKNGSKQVASMMVV</sequence>
<dbReference type="Proteomes" id="UP001164746">
    <property type="component" value="Chromosome 14"/>
</dbReference>